<name>A0A0D7BA18_9AGAR</name>
<accession>A0A0D7BA18</accession>
<evidence type="ECO:0000256" key="1">
    <source>
        <dbReference type="SAM" id="Phobius"/>
    </source>
</evidence>
<organism evidence="2 3">
    <name type="scientific">Cylindrobasidium torrendii FP15055 ss-10</name>
    <dbReference type="NCBI Taxonomy" id="1314674"/>
    <lineage>
        <taxon>Eukaryota</taxon>
        <taxon>Fungi</taxon>
        <taxon>Dikarya</taxon>
        <taxon>Basidiomycota</taxon>
        <taxon>Agaricomycotina</taxon>
        <taxon>Agaricomycetes</taxon>
        <taxon>Agaricomycetidae</taxon>
        <taxon>Agaricales</taxon>
        <taxon>Marasmiineae</taxon>
        <taxon>Physalacriaceae</taxon>
        <taxon>Cylindrobasidium</taxon>
    </lineage>
</organism>
<keyword evidence="1" id="KW-1133">Transmembrane helix</keyword>
<dbReference type="AlphaFoldDB" id="A0A0D7BA18"/>
<evidence type="ECO:0000313" key="3">
    <source>
        <dbReference type="Proteomes" id="UP000054007"/>
    </source>
</evidence>
<gene>
    <name evidence="2" type="ORF">CYLTODRAFT_295332</name>
</gene>
<feature type="transmembrane region" description="Helical" evidence="1">
    <location>
        <begin position="20"/>
        <end position="47"/>
    </location>
</feature>
<keyword evidence="1" id="KW-0472">Membrane</keyword>
<protein>
    <submittedName>
        <fullName evidence="2">Uncharacterized protein</fullName>
    </submittedName>
</protein>
<dbReference type="EMBL" id="KN880528">
    <property type="protein sequence ID" value="KIY67357.1"/>
    <property type="molecule type" value="Genomic_DNA"/>
</dbReference>
<evidence type="ECO:0000313" key="2">
    <source>
        <dbReference type="EMBL" id="KIY67357.1"/>
    </source>
</evidence>
<reference evidence="2 3" key="1">
    <citation type="journal article" date="2015" name="Fungal Genet. Biol.">
        <title>Evolution of novel wood decay mechanisms in Agaricales revealed by the genome sequences of Fistulina hepatica and Cylindrobasidium torrendii.</title>
        <authorList>
            <person name="Floudas D."/>
            <person name="Held B.W."/>
            <person name="Riley R."/>
            <person name="Nagy L.G."/>
            <person name="Koehler G."/>
            <person name="Ransdell A.S."/>
            <person name="Younus H."/>
            <person name="Chow J."/>
            <person name="Chiniquy J."/>
            <person name="Lipzen A."/>
            <person name="Tritt A."/>
            <person name="Sun H."/>
            <person name="Haridas S."/>
            <person name="LaButti K."/>
            <person name="Ohm R.A."/>
            <person name="Kues U."/>
            <person name="Blanchette R.A."/>
            <person name="Grigoriev I.V."/>
            <person name="Minto R.E."/>
            <person name="Hibbett D.S."/>
        </authorList>
    </citation>
    <scope>NUCLEOTIDE SEQUENCE [LARGE SCALE GENOMIC DNA]</scope>
    <source>
        <strain evidence="2 3">FP15055 ss-10</strain>
    </source>
</reference>
<keyword evidence="1" id="KW-0812">Transmembrane</keyword>
<dbReference type="Proteomes" id="UP000054007">
    <property type="component" value="Unassembled WGS sequence"/>
</dbReference>
<proteinExistence type="predicted"/>
<sequence>MATIPPSSSTSNDPGPMRGMIGMFVGVSVATLAVIALGMTLGSMFYYRSHRNRPTTPVTLSLGPRVDSAKRPEWFNAFPTRLTKEAVWCDIQPLSLEETHTPSTASPVSTKTVGSPRHSWWIGASGRAEETNDLRHGEPQEGPLLQCFQISVLILDPRGSQLQLGTTVKSC</sequence>
<keyword evidence="3" id="KW-1185">Reference proteome</keyword>